<evidence type="ECO:0000313" key="1">
    <source>
        <dbReference type="EMBL" id="EKM33522.1"/>
    </source>
</evidence>
<feature type="non-terminal residue" evidence="1">
    <location>
        <position position="13"/>
    </location>
</feature>
<comment type="caution">
    <text evidence="1">The sequence shown here is derived from an EMBL/GenBank/DDBJ whole genome shotgun (WGS) entry which is preliminary data.</text>
</comment>
<dbReference type="Proteomes" id="UP000008367">
    <property type="component" value="Unassembled WGS sequence"/>
</dbReference>
<proteinExistence type="predicted"/>
<gene>
    <name evidence="1" type="ORF">VCHENC02_1040A</name>
</gene>
<name>A0A454D4B0_VIBHA</name>
<evidence type="ECO:0000313" key="2">
    <source>
        <dbReference type="Proteomes" id="UP000008367"/>
    </source>
</evidence>
<protein>
    <submittedName>
        <fullName evidence="1">Uncharacterized protein</fullName>
    </submittedName>
</protein>
<organism evidence="1 2">
    <name type="scientific">Vibrio harveyi</name>
    <name type="common">Beneckea harveyi</name>
    <dbReference type="NCBI Taxonomy" id="669"/>
    <lineage>
        <taxon>Bacteria</taxon>
        <taxon>Pseudomonadati</taxon>
        <taxon>Pseudomonadota</taxon>
        <taxon>Gammaproteobacteria</taxon>
        <taxon>Vibrionales</taxon>
        <taxon>Vibrionaceae</taxon>
        <taxon>Vibrio</taxon>
    </lineage>
</organism>
<accession>A0A454D4B0</accession>
<sequence length="13" mass="1649">MTIYCHEKTFGRY</sequence>
<reference evidence="1 2" key="1">
    <citation type="submission" date="2012-10" db="EMBL/GenBank/DDBJ databases">
        <title>Genome sequence of Vibrio Cholerae HENC-02.</title>
        <authorList>
            <person name="Eppinger M."/>
            <person name="Hasan N.A."/>
            <person name="Sengamalay N."/>
            <person name="Hine E."/>
            <person name="Su Q."/>
            <person name="Daugherty S.C."/>
            <person name="Young S."/>
            <person name="Sadzewicz L."/>
            <person name="Tallon L."/>
            <person name="Cebula T.A."/>
            <person name="Ravel J."/>
            <person name="Colwell R.R."/>
        </authorList>
    </citation>
    <scope>NUCLEOTIDE SEQUENCE [LARGE SCALE GENOMIC DNA]</scope>
    <source>
        <strain evidence="1 2">HENC-02</strain>
    </source>
</reference>
<dbReference type="EMBL" id="AJSR01000243">
    <property type="protein sequence ID" value="EKM33522.1"/>
    <property type="molecule type" value="Genomic_DNA"/>
</dbReference>